<name>A0A1Q9E888_SYMMI</name>
<dbReference type="Proteomes" id="UP000186817">
    <property type="component" value="Unassembled WGS sequence"/>
</dbReference>
<gene>
    <name evidence="1" type="ORF">AK812_SmicGene13400</name>
</gene>
<comment type="caution">
    <text evidence="1">The sequence shown here is derived from an EMBL/GenBank/DDBJ whole genome shotgun (WGS) entry which is preliminary data.</text>
</comment>
<accession>A0A1Q9E888</accession>
<organism evidence="1 2">
    <name type="scientific">Symbiodinium microadriaticum</name>
    <name type="common">Dinoflagellate</name>
    <name type="synonym">Zooxanthella microadriatica</name>
    <dbReference type="NCBI Taxonomy" id="2951"/>
    <lineage>
        <taxon>Eukaryota</taxon>
        <taxon>Sar</taxon>
        <taxon>Alveolata</taxon>
        <taxon>Dinophyceae</taxon>
        <taxon>Suessiales</taxon>
        <taxon>Symbiodiniaceae</taxon>
        <taxon>Symbiodinium</taxon>
    </lineage>
</organism>
<keyword evidence="2" id="KW-1185">Reference proteome</keyword>
<dbReference type="EMBL" id="LSRX01000231">
    <property type="protein sequence ID" value="OLQ03633.1"/>
    <property type="molecule type" value="Genomic_DNA"/>
</dbReference>
<protein>
    <submittedName>
        <fullName evidence="1">Uncharacterized protein</fullName>
    </submittedName>
</protein>
<evidence type="ECO:0000313" key="2">
    <source>
        <dbReference type="Proteomes" id="UP000186817"/>
    </source>
</evidence>
<evidence type="ECO:0000313" key="1">
    <source>
        <dbReference type="EMBL" id="OLQ03633.1"/>
    </source>
</evidence>
<proteinExistence type="predicted"/>
<reference evidence="1 2" key="1">
    <citation type="submission" date="2016-02" db="EMBL/GenBank/DDBJ databases">
        <title>Genome analysis of coral dinoflagellate symbionts highlights evolutionary adaptations to a symbiotic lifestyle.</title>
        <authorList>
            <person name="Aranda M."/>
            <person name="Li Y."/>
            <person name="Liew Y.J."/>
            <person name="Baumgarten S."/>
            <person name="Simakov O."/>
            <person name="Wilson M."/>
            <person name="Piel J."/>
            <person name="Ashoor H."/>
            <person name="Bougouffa S."/>
            <person name="Bajic V.B."/>
            <person name="Ryu T."/>
            <person name="Ravasi T."/>
            <person name="Bayer T."/>
            <person name="Micklem G."/>
            <person name="Kim H."/>
            <person name="Bhak J."/>
            <person name="Lajeunesse T.C."/>
            <person name="Voolstra C.R."/>
        </authorList>
    </citation>
    <scope>NUCLEOTIDE SEQUENCE [LARGE SCALE GENOMIC DNA]</scope>
    <source>
        <strain evidence="1 2">CCMP2467</strain>
    </source>
</reference>
<dbReference type="AlphaFoldDB" id="A0A1Q9E888"/>
<sequence length="74" mass="8078">MAEAMLSKDAEIVFLKEELEKAARRDEAMMALSPKAAARQGDKRTAVIKKNMAPGLVIVTGEKLTSEKEAFELA</sequence>